<keyword evidence="4" id="KW-1185">Reference proteome</keyword>
<dbReference type="InterPro" id="IPR021862">
    <property type="entry name" value="DUF3472"/>
</dbReference>
<evidence type="ECO:0000259" key="2">
    <source>
        <dbReference type="Pfam" id="PF16871"/>
    </source>
</evidence>
<dbReference type="PROSITE" id="PS51257">
    <property type="entry name" value="PROKAR_LIPOPROTEIN"/>
    <property type="match status" value="1"/>
</dbReference>
<name>A0A291R003_9BACT</name>
<evidence type="ECO:0000313" key="3">
    <source>
        <dbReference type="EMBL" id="ATL49424.1"/>
    </source>
</evidence>
<dbReference type="Pfam" id="PF11958">
    <property type="entry name" value="DUF3472"/>
    <property type="match status" value="1"/>
</dbReference>
<gene>
    <name evidence="3" type="ORF">COR50_20835</name>
</gene>
<evidence type="ECO:0000256" key="1">
    <source>
        <dbReference type="SAM" id="SignalP"/>
    </source>
</evidence>
<protein>
    <recommendedName>
        <fullName evidence="2">DUF5077 domain-containing protein</fullName>
    </recommendedName>
</protein>
<accession>A0A291R003</accession>
<dbReference type="InterPro" id="IPR031712">
    <property type="entry name" value="DUF5077"/>
</dbReference>
<reference evidence="3 4" key="1">
    <citation type="submission" date="2017-10" db="EMBL/GenBank/DDBJ databases">
        <title>Paenichitinophaga pekingensis gen. nov., sp. nov., isolated from activated sludge.</title>
        <authorList>
            <person name="Jin D."/>
            <person name="Kong X."/>
            <person name="Deng Y."/>
            <person name="Bai Z."/>
        </authorList>
    </citation>
    <scope>NUCLEOTIDE SEQUENCE [LARGE SCALE GENOMIC DNA]</scope>
    <source>
        <strain evidence="3 4">13</strain>
    </source>
</reference>
<keyword evidence="1" id="KW-0732">Signal</keyword>
<dbReference type="Pfam" id="PF16871">
    <property type="entry name" value="DUF5077"/>
    <property type="match status" value="1"/>
</dbReference>
<dbReference type="KEGG" id="cbae:COR50_20835"/>
<evidence type="ECO:0000313" key="4">
    <source>
        <dbReference type="Proteomes" id="UP000220133"/>
    </source>
</evidence>
<proteinExistence type="predicted"/>
<feature type="chain" id="PRO_5013262480" description="DUF5077 domain-containing protein" evidence="1">
    <location>
        <begin position="18"/>
        <end position="440"/>
    </location>
</feature>
<organism evidence="3 4">
    <name type="scientific">Chitinophaga caeni</name>
    <dbReference type="NCBI Taxonomy" id="2029983"/>
    <lineage>
        <taxon>Bacteria</taxon>
        <taxon>Pseudomonadati</taxon>
        <taxon>Bacteroidota</taxon>
        <taxon>Chitinophagia</taxon>
        <taxon>Chitinophagales</taxon>
        <taxon>Chitinophagaceae</taxon>
        <taxon>Chitinophaga</taxon>
    </lineage>
</organism>
<dbReference type="OrthoDB" id="6014523at2"/>
<sequence length="440" mass="48260">MKQYPIILLCLMATACAKFNSSELLKDQAATANEGITPLLATDDTVTLYSNGYVFPYDQSNGYGSIGSNGLGAWIDTSGFSRVYFYPQTTGSIDVSIVVKAPSNTNTLRVRLDSSGTTYNVVVNQTSSYVTLNVGSFNITSAKYHCLEIKAVTKNGTYLPDVKSVVISSSLGLKYNKSVYRGAPATHLSYSYPGDSSIAWFYTEINVPGGADPLYAYYMTNGFWDGYFGIQVNSPTERRILFSIWSNYDTNDPNEIPADYAVTLVRKGANVVDNQFGNEGSGGQTYLVFPWVTGNTYKMLVHAEASGTHTLFTAWYYAPENSEWRLLAEWDKSKTNGQLLGGLYSFVENFGSNGSDYFKARYGNQWVRTESGNWIEVTQAYFTTTASDAAHQRYDEGAGIESGTMYMYSGGFREVGNSVGVTYTRSSSGSAPSINFSTLP</sequence>
<dbReference type="EMBL" id="CP023777">
    <property type="protein sequence ID" value="ATL49424.1"/>
    <property type="molecule type" value="Genomic_DNA"/>
</dbReference>
<dbReference type="Proteomes" id="UP000220133">
    <property type="component" value="Chromosome"/>
</dbReference>
<feature type="domain" description="DUF5077" evidence="2">
    <location>
        <begin position="46"/>
        <end position="170"/>
    </location>
</feature>
<dbReference type="AlphaFoldDB" id="A0A291R003"/>
<feature type="signal peptide" evidence="1">
    <location>
        <begin position="1"/>
        <end position="17"/>
    </location>
</feature>